<feature type="transmembrane region" description="Helical" evidence="5">
    <location>
        <begin position="239"/>
        <end position="259"/>
    </location>
</feature>
<proteinExistence type="predicted"/>
<dbReference type="GO" id="GO:0022857">
    <property type="term" value="F:transmembrane transporter activity"/>
    <property type="evidence" value="ECO:0007669"/>
    <property type="project" value="InterPro"/>
</dbReference>
<feature type="transmembrane region" description="Helical" evidence="5">
    <location>
        <begin position="271"/>
        <end position="290"/>
    </location>
</feature>
<dbReference type="EMBL" id="JAPEVB010000001">
    <property type="protein sequence ID" value="KAJ4396745.1"/>
    <property type="molecule type" value="Genomic_DNA"/>
</dbReference>
<feature type="transmembrane region" description="Helical" evidence="5">
    <location>
        <begin position="43"/>
        <end position="66"/>
    </location>
</feature>
<feature type="transmembrane region" description="Helical" evidence="5">
    <location>
        <begin position="167"/>
        <end position="186"/>
    </location>
</feature>
<feature type="transmembrane region" description="Helical" evidence="5">
    <location>
        <begin position="78"/>
        <end position="101"/>
    </location>
</feature>
<comment type="subcellular location">
    <subcellularLocation>
        <location evidence="1">Membrane</location>
        <topology evidence="1">Multi-pass membrane protein</topology>
    </subcellularLocation>
</comment>
<evidence type="ECO:0000256" key="1">
    <source>
        <dbReference type="ARBA" id="ARBA00004141"/>
    </source>
</evidence>
<evidence type="ECO:0000313" key="8">
    <source>
        <dbReference type="Proteomes" id="UP001140453"/>
    </source>
</evidence>
<dbReference type="Pfam" id="PF07690">
    <property type="entry name" value="MFS_1"/>
    <property type="match status" value="1"/>
</dbReference>
<dbReference type="AlphaFoldDB" id="A0A9W8Z365"/>
<dbReference type="GO" id="GO:0016020">
    <property type="term" value="C:membrane"/>
    <property type="evidence" value="ECO:0007669"/>
    <property type="project" value="UniProtKB-SubCell"/>
</dbReference>
<sequence length="470" mass="49816">MVEKSEIIFSDNGSPVDIGQILTGNEFHEPEGRAFSRLRAISVIFTLSGINFLNTMGSGILIAALPQIASDVDISDSLILWPAAVYSLAAGCLLPIFASVADILGAKLVWLTGSMLFVLFTTALGFATTALQTILLRTCLGLAMAMCLPTTVSLITNTFPKGKWRTTCFAMNGMAQPLGYALGLVLGGVFTDSVGWRWAYWIMAILNACVCVMAVWALPNVEHPAAKSVIRRIGEDVDWVGVVGLSASLGIIMYILAMVTSDFRNISSPSIIALLVLSLLILVSSVRYFPQIIIGTFINIALIPLLPRVHVAILAASSAAITLLAPALLATVSINENYWLRPFWALLLCPVNPWGGYSTEGLHPSISSHADRVEKVLFSVSNLVISDSFPSNVQSLAGGIFSVVAQFGNSVGLAVTAAIAASVTKHAAADASVVTSQMEGYRAAFWTVFASTGAVLVITLCGFRKVGVLG</sequence>
<organism evidence="7 8">
    <name type="scientific">Gnomoniopsis smithogilvyi</name>
    <dbReference type="NCBI Taxonomy" id="1191159"/>
    <lineage>
        <taxon>Eukaryota</taxon>
        <taxon>Fungi</taxon>
        <taxon>Dikarya</taxon>
        <taxon>Ascomycota</taxon>
        <taxon>Pezizomycotina</taxon>
        <taxon>Sordariomycetes</taxon>
        <taxon>Sordariomycetidae</taxon>
        <taxon>Diaporthales</taxon>
        <taxon>Gnomoniaceae</taxon>
        <taxon>Gnomoniopsis</taxon>
    </lineage>
</organism>
<evidence type="ECO:0000256" key="4">
    <source>
        <dbReference type="ARBA" id="ARBA00023136"/>
    </source>
</evidence>
<keyword evidence="2 5" id="KW-0812">Transmembrane</keyword>
<feature type="transmembrane region" description="Helical" evidence="5">
    <location>
        <begin position="108"/>
        <end position="128"/>
    </location>
</feature>
<keyword evidence="3 5" id="KW-1133">Transmembrane helix</keyword>
<evidence type="ECO:0000259" key="6">
    <source>
        <dbReference type="PROSITE" id="PS50850"/>
    </source>
</evidence>
<reference evidence="7" key="1">
    <citation type="submission" date="2022-10" db="EMBL/GenBank/DDBJ databases">
        <title>Tapping the CABI collections for fungal endophytes: first genome assemblies for Collariella, Neodidymelliopsis, Ascochyta clinopodiicola, Didymella pomorum, Didymosphaeria variabile, Neocosmospora piperis and Neocucurbitaria cava.</title>
        <authorList>
            <person name="Hill R."/>
        </authorList>
    </citation>
    <scope>NUCLEOTIDE SEQUENCE</scope>
    <source>
        <strain evidence="7">IMI 355082</strain>
    </source>
</reference>
<feature type="transmembrane region" description="Helical" evidence="5">
    <location>
        <begin position="198"/>
        <end position="218"/>
    </location>
</feature>
<evidence type="ECO:0000313" key="7">
    <source>
        <dbReference type="EMBL" id="KAJ4396745.1"/>
    </source>
</evidence>
<feature type="transmembrane region" description="Helical" evidence="5">
    <location>
        <begin position="134"/>
        <end position="155"/>
    </location>
</feature>
<dbReference type="Proteomes" id="UP001140453">
    <property type="component" value="Unassembled WGS sequence"/>
</dbReference>
<evidence type="ECO:0000256" key="3">
    <source>
        <dbReference type="ARBA" id="ARBA00022989"/>
    </source>
</evidence>
<dbReference type="InterPro" id="IPR036259">
    <property type="entry name" value="MFS_trans_sf"/>
</dbReference>
<name>A0A9W8Z365_9PEZI</name>
<dbReference type="InterPro" id="IPR020846">
    <property type="entry name" value="MFS_dom"/>
</dbReference>
<protein>
    <recommendedName>
        <fullName evidence="6">Major facilitator superfamily (MFS) profile domain-containing protein</fullName>
    </recommendedName>
</protein>
<accession>A0A9W8Z365</accession>
<keyword evidence="4 5" id="KW-0472">Membrane</keyword>
<dbReference type="Gene3D" id="1.20.1250.20">
    <property type="entry name" value="MFS general substrate transporter like domains"/>
    <property type="match status" value="1"/>
</dbReference>
<evidence type="ECO:0000256" key="2">
    <source>
        <dbReference type="ARBA" id="ARBA00022692"/>
    </source>
</evidence>
<feature type="transmembrane region" description="Helical" evidence="5">
    <location>
        <begin position="443"/>
        <end position="463"/>
    </location>
</feature>
<feature type="domain" description="Major facilitator superfamily (MFS) profile" evidence="6">
    <location>
        <begin position="43"/>
        <end position="470"/>
    </location>
</feature>
<gene>
    <name evidence="7" type="ORF">N0V93_000967</name>
</gene>
<dbReference type="PROSITE" id="PS50850">
    <property type="entry name" value="MFS"/>
    <property type="match status" value="1"/>
</dbReference>
<keyword evidence="8" id="KW-1185">Reference proteome</keyword>
<dbReference type="OrthoDB" id="2130629at2759"/>
<evidence type="ECO:0000256" key="5">
    <source>
        <dbReference type="SAM" id="Phobius"/>
    </source>
</evidence>
<dbReference type="SUPFAM" id="SSF103473">
    <property type="entry name" value="MFS general substrate transporter"/>
    <property type="match status" value="2"/>
</dbReference>
<dbReference type="PANTHER" id="PTHR42718">
    <property type="entry name" value="MAJOR FACILITATOR SUPERFAMILY MULTIDRUG TRANSPORTER MFSC"/>
    <property type="match status" value="1"/>
</dbReference>
<dbReference type="PANTHER" id="PTHR42718:SF10">
    <property type="entry name" value="TRANSPORTER, PUTATIVE (AFU_ORTHOLOGUE AFUA_8G06760)-RELATED"/>
    <property type="match status" value="1"/>
</dbReference>
<dbReference type="InterPro" id="IPR011701">
    <property type="entry name" value="MFS"/>
</dbReference>
<feature type="transmembrane region" description="Helical" evidence="5">
    <location>
        <begin position="311"/>
        <end position="334"/>
    </location>
</feature>
<comment type="caution">
    <text evidence="7">The sequence shown here is derived from an EMBL/GenBank/DDBJ whole genome shotgun (WGS) entry which is preliminary data.</text>
</comment>